<keyword evidence="3" id="KW-1185">Reference proteome</keyword>
<comment type="caution">
    <text evidence="2">The sequence shown here is derived from an EMBL/GenBank/DDBJ whole genome shotgun (WGS) entry which is preliminary data.</text>
</comment>
<feature type="region of interest" description="Disordered" evidence="1">
    <location>
        <begin position="1"/>
        <end position="23"/>
    </location>
</feature>
<feature type="compositionally biased region" description="Gly residues" evidence="1">
    <location>
        <begin position="10"/>
        <end position="20"/>
    </location>
</feature>
<dbReference type="AlphaFoldDB" id="A0A6D2JWU5"/>
<accession>A0A6D2JWU5</accession>
<reference evidence="2" key="1">
    <citation type="submission" date="2020-01" db="EMBL/GenBank/DDBJ databases">
        <authorList>
            <person name="Mishra B."/>
        </authorList>
    </citation>
    <scope>NUCLEOTIDE SEQUENCE [LARGE SCALE GENOMIC DNA]</scope>
</reference>
<name>A0A6D2JWU5_9BRAS</name>
<proteinExistence type="predicted"/>
<organism evidence="2 3">
    <name type="scientific">Microthlaspi erraticum</name>
    <dbReference type="NCBI Taxonomy" id="1685480"/>
    <lineage>
        <taxon>Eukaryota</taxon>
        <taxon>Viridiplantae</taxon>
        <taxon>Streptophyta</taxon>
        <taxon>Embryophyta</taxon>
        <taxon>Tracheophyta</taxon>
        <taxon>Spermatophyta</taxon>
        <taxon>Magnoliopsida</taxon>
        <taxon>eudicotyledons</taxon>
        <taxon>Gunneridae</taxon>
        <taxon>Pentapetalae</taxon>
        <taxon>rosids</taxon>
        <taxon>malvids</taxon>
        <taxon>Brassicales</taxon>
        <taxon>Brassicaceae</taxon>
        <taxon>Coluteocarpeae</taxon>
        <taxon>Microthlaspi</taxon>
    </lineage>
</organism>
<protein>
    <submittedName>
        <fullName evidence="2">Uncharacterized protein</fullName>
    </submittedName>
</protein>
<dbReference type="EMBL" id="CACVBM020001285">
    <property type="protein sequence ID" value="CAA7043789.1"/>
    <property type="molecule type" value="Genomic_DNA"/>
</dbReference>
<feature type="region of interest" description="Disordered" evidence="1">
    <location>
        <begin position="106"/>
        <end position="136"/>
    </location>
</feature>
<evidence type="ECO:0000313" key="3">
    <source>
        <dbReference type="Proteomes" id="UP000467841"/>
    </source>
</evidence>
<gene>
    <name evidence="2" type="ORF">MERR_LOCUS31024</name>
</gene>
<feature type="compositionally biased region" description="Basic and acidic residues" evidence="1">
    <location>
        <begin position="118"/>
        <end position="136"/>
    </location>
</feature>
<dbReference type="Proteomes" id="UP000467841">
    <property type="component" value="Unassembled WGS sequence"/>
</dbReference>
<evidence type="ECO:0000313" key="2">
    <source>
        <dbReference type="EMBL" id="CAA7043789.1"/>
    </source>
</evidence>
<sequence length="136" mass="15458">MKEEPVSGLIGCGELSGGRSGSVWQSPVKRMTLDDACGDRSRTSCKRIKTTQVNGCIVYTRTKKTKFTKLNEGDENAGFSETRFSDRPTIGVTVSQFVSFYQRTKRSRWRRQQAGAQPKREERNSPTKYLVDLKRE</sequence>
<evidence type="ECO:0000256" key="1">
    <source>
        <dbReference type="SAM" id="MobiDB-lite"/>
    </source>
</evidence>